<gene>
    <name evidence="3" type="ORF">AVDCRST_MAG59-2120</name>
</gene>
<evidence type="ECO:0000256" key="1">
    <source>
        <dbReference type="SAM" id="SignalP"/>
    </source>
</evidence>
<dbReference type="InterPro" id="IPR001466">
    <property type="entry name" value="Beta-lactam-related"/>
</dbReference>
<dbReference type="SUPFAM" id="SSF56601">
    <property type="entry name" value="beta-lactamase/transpeptidase-like"/>
    <property type="match status" value="1"/>
</dbReference>
<name>A0A6J4UQN4_9BACT</name>
<dbReference type="PANTHER" id="PTHR46825:SF15">
    <property type="entry name" value="BETA-LACTAMASE-RELATED DOMAIN-CONTAINING PROTEIN"/>
    <property type="match status" value="1"/>
</dbReference>
<feature type="signal peptide" evidence="1">
    <location>
        <begin position="1"/>
        <end position="22"/>
    </location>
</feature>
<accession>A0A6J4UQN4</accession>
<dbReference type="PANTHER" id="PTHR46825">
    <property type="entry name" value="D-ALANYL-D-ALANINE-CARBOXYPEPTIDASE/ENDOPEPTIDASE AMPH"/>
    <property type="match status" value="1"/>
</dbReference>
<reference evidence="3" key="1">
    <citation type="submission" date="2020-02" db="EMBL/GenBank/DDBJ databases">
        <authorList>
            <person name="Meier V. D."/>
        </authorList>
    </citation>
    <scope>NUCLEOTIDE SEQUENCE</scope>
    <source>
        <strain evidence="3">AVDCRST_MAG59</strain>
    </source>
</reference>
<evidence type="ECO:0000259" key="2">
    <source>
        <dbReference type="Pfam" id="PF00144"/>
    </source>
</evidence>
<keyword evidence="1" id="KW-0732">Signal</keyword>
<protein>
    <recommendedName>
        <fullName evidence="2">Beta-lactamase-related domain-containing protein</fullName>
    </recommendedName>
</protein>
<dbReference type="Pfam" id="PF00144">
    <property type="entry name" value="Beta-lactamase"/>
    <property type="match status" value="1"/>
</dbReference>
<dbReference type="EMBL" id="CADCWF010000131">
    <property type="protein sequence ID" value="CAA9555432.1"/>
    <property type="molecule type" value="Genomic_DNA"/>
</dbReference>
<proteinExistence type="predicted"/>
<evidence type="ECO:0000313" key="3">
    <source>
        <dbReference type="EMBL" id="CAA9555432.1"/>
    </source>
</evidence>
<dbReference type="Gene3D" id="3.40.710.10">
    <property type="entry name" value="DD-peptidase/beta-lactamase superfamily"/>
    <property type="match status" value="1"/>
</dbReference>
<organism evidence="3">
    <name type="scientific">uncultured Thermomicrobiales bacterium</name>
    <dbReference type="NCBI Taxonomy" id="1645740"/>
    <lineage>
        <taxon>Bacteria</taxon>
        <taxon>Pseudomonadati</taxon>
        <taxon>Thermomicrobiota</taxon>
        <taxon>Thermomicrobia</taxon>
        <taxon>Thermomicrobiales</taxon>
        <taxon>environmental samples</taxon>
    </lineage>
</organism>
<dbReference type="InterPro" id="IPR012338">
    <property type="entry name" value="Beta-lactam/transpept-like"/>
</dbReference>
<dbReference type="AlphaFoldDB" id="A0A6J4UQN4"/>
<sequence>MIRLVASVVVLVAIMSGSPAMTAREASPAANPATSLAETGPLPLTGARLAEFEAYVGSMLEKTGVPGAAVAVVQGGEVAYQQGFGLRALGQDAPVTPDTLMMVGSVTKPMTATMAATLVDDGKLAWDTLVVDLLPAFAVADPDLTRRLTVRDAFCACTGLPERDPELIFNAGSLTPGRLVAQAATLPLTAPLGERFQYSNQMFGIGGYAAAVAAGGSADDLYGAYVTAMREQLLDPLGMARSTFALDDVVASDDFAQPHGQDLAGAYRPASLAEDERYVRSVAPAGALWSTAAEMARYVQMELAGGVAPDGARIVSRATLDATWEPRVAIPPPPADAGVPPEFAAMGRGYGLGWVVGDYRGQRLLWHSGGTFGFSTQAALLPDADLGLVVLTNGINASFFTYAVQFRLFELAFGQPATFDEVVTAGIDAGAQQTMELQQQLGPVDPATAGPYLGRYESDVLGGVAIVLGEGTLILDAGDFRAELRPLREAGGMTYLTSHLPLAGPATVAFGRDGGDPTMTFTDPTTGEAYHFAFAGTIGPDATPTI</sequence>
<dbReference type="InterPro" id="IPR050491">
    <property type="entry name" value="AmpC-like"/>
</dbReference>
<feature type="chain" id="PRO_5026731969" description="Beta-lactamase-related domain-containing protein" evidence="1">
    <location>
        <begin position="23"/>
        <end position="546"/>
    </location>
</feature>
<feature type="domain" description="Beta-lactamase-related" evidence="2">
    <location>
        <begin position="53"/>
        <end position="394"/>
    </location>
</feature>